<comment type="subcellular location">
    <subcellularLocation>
        <location evidence="1 10">Cell membrane</location>
        <topology evidence="1 10">Multi-pass membrane protein</topology>
    </subcellularLocation>
</comment>
<dbReference type="EMBL" id="JAAXPO010000008">
    <property type="protein sequence ID" value="NKZ18992.1"/>
    <property type="molecule type" value="Genomic_DNA"/>
</dbReference>
<evidence type="ECO:0000256" key="5">
    <source>
        <dbReference type="ARBA" id="ARBA00023136"/>
    </source>
</evidence>
<dbReference type="GO" id="GO:0062054">
    <property type="term" value="F:fluoride channel activity"/>
    <property type="evidence" value="ECO:0007669"/>
    <property type="project" value="UniProtKB-UniRule"/>
</dbReference>
<evidence type="ECO:0000256" key="8">
    <source>
        <dbReference type="ARBA" id="ARBA00035585"/>
    </source>
</evidence>
<evidence type="ECO:0000313" key="11">
    <source>
        <dbReference type="EMBL" id="NKZ18992.1"/>
    </source>
</evidence>
<name>A0A846ZI25_9LACO</name>
<evidence type="ECO:0000256" key="9">
    <source>
        <dbReference type="ARBA" id="ARBA00049940"/>
    </source>
</evidence>
<keyword evidence="6 10" id="KW-0407">Ion channel</keyword>
<evidence type="ECO:0000256" key="4">
    <source>
        <dbReference type="ARBA" id="ARBA00022989"/>
    </source>
</evidence>
<evidence type="ECO:0000256" key="6">
    <source>
        <dbReference type="ARBA" id="ARBA00023303"/>
    </source>
</evidence>
<accession>A0A846ZI25</accession>
<organism evidence="11 12">
    <name type="scientific">Leuconostoc holzapfelii</name>
    <dbReference type="NCBI Taxonomy" id="434464"/>
    <lineage>
        <taxon>Bacteria</taxon>
        <taxon>Bacillati</taxon>
        <taxon>Bacillota</taxon>
        <taxon>Bacilli</taxon>
        <taxon>Lactobacillales</taxon>
        <taxon>Lactobacillaceae</taxon>
        <taxon>Leuconostoc</taxon>
    </lineage>
</organism>
<evidence type="ECO:0000256" key="10">
    <source>
        <dbReference type="HAMAP-Rule" id="MF_00454"/>
    </source>
</evidence>
<dbReference type="GO" id="GO:0046872">
    <property type="term" value="F:metal ion binding"/>
    <property type="evidence" value="ECO:0007669"/>
    <property type="project" value="UniProtKB-KW"/>
</dbReference>
<feature type="transmembrane region" description="Helical" evidence="10">
    <location>
        <begin position="72"/>
        <end position="92"/>
    </location>
</feature>
<keyword evidence="10" id="KW-0813">Transport</keyword>
<dbReference type="InterPro" id="IPR003691">
    <property type="entry name" value="FluC"/>
</dbReference>
<evidence type="ECO:0000313" key="12">
    <source>
        <dbReference type="Proteomes" id="UP000590460"/>
    </source>
</evidence>
<reference evidence="11 12" key="1">
    <citation type="submission" date="2020-04" db="EMBL/GenBank/DDBJ databases">
        <title>MicrobeNet Type strains.</title>
        <authorList>
            <person name="Nicholson A.C."/>
        </authorList>
    </citation>
    <scope>NUCLEOTIDE SEQUENCE [LARGE SCALE GENOMIC DNA]</scope>
    <source>
        <strain evidence="11 12">CCUG 54536</strain>
    </source>
</reference>
<dbReference type="Pfam" id="PF02537">
    <property type="entry name" value="CRCB"/>
    <property type="match status" value="1"/>
</dbReference>
<keyword evidence="10" id="KW-0915">Sodium</keyword>
<evidence type="ECO:0000256" key="7">
    <source>
        <dbReference type="ARBA" id="ARBA00035120"/>
    </source>
</evidence>
<comment type="catalytic activity">
    <reaction evidence="8">
        <text>fluoride(in) = fluoride(out)</text>
        <dbReference type="Rhea" id="RHEA:76159"/>
        <dbReference type="ChEBI" id="CHEBI:17051"/>
    </reaction>
    <physiologicalReaction direction="left-to-right" evidence="8">
        <dbReference type="Rhea" id="RHEA:76160"/>
    </physiologicalReaction>
</comment>
<evidence type="ECO:0000256" key="1">
    <source>
        <dbReference type="ARBA" id="ARBA00004651"/>
    </source>
</evidence>
<feature type="binding site" evidence="10">
    <location>
        <position position="79"/>
    </location>
    <ligand>
        <name>Na(+)</name>
        <dbReference type="ChEBI" id="CHEBI:29101"/>
        <note>structural</note>
    </ligand>
</feature>
<protein>
    <recommendedName>
        <fullName evidence="10">Fluoride-specific ion channel FluC</fullName>
    </recommendedName>
</protein>
<feature type="transmembrane region" description="Helical" evidence="10">
    <location>
        <begin position="40"/>
        <end position="60"/>
    </location>
</feature>
<keyword evidence="5 10" id="KW-0472">Membrane</keyword>
<feature type="transmembrane region" description="Helical" evidence="10">
    <location>
        <begin position="98"/>
        <end position="117"/>
    </location>
</feature>
<dbReference type="Proteomes" id="UP000590460">
    <property type="component" value="Unassembled WGS sequence"/>
</dbReference>
<proteinExistence type="inferred from homology"/>
<sequence length="132" mass="14247">MQKQYHYLTEMGIVSLGGGIGGSLRYLLHFVPGIGQLPVMTMLINWSGTFFLALLGAYLAQKVSRLAGWQAFIGTGVIGGYTTFSTMMLQTFQLAQTQPMFAVSYLLLTLVGGLVLLRAGHRCGLWLGGGQV</sequence>
<dbReference type="AlphaFoldDB" id="A0A846ZI25"/>
<keyword evidence="10" id="KW-0406">Ion transport</keyword>
<evidence type="ECO:0000256" key="2">
    <source>
        <dbReference type="ARBA" id="ARBA00022475"/>
    </source>
</evidence>
<comment type="function">
    <text evidence="9 10">Fluoride-specific ion channel. Important for reducing fluoride concentration in the cell, thus reducing its toxicity.</text>
</comment>
<keyword evidence="4 10" id="KW-1133">Transmembrane helix</keyword>
<dbReference type="HAMAP" id="MF_00454">
    <property type="entry name" value="FluC"/>
    <property type="match status" value="1"/>
</dbReference>
<dbReference type="GO" id="GO:0140114">
    <property type="term" value="P:cellular detoxification of fluoride"/>
    <property type="evidence" value="ECO:0007669"/>
    <property type="project" value="UniProtKB-UniRule"/>
</dbReference>
<keyword evidence="3 10" id="KW-0812">Transmembrane</keyword>
<dbReference type="RefSeq" id="WP_168677522.1">
    <property type="nucleotide sequence ID" value="NZ_BPKV01000009.1"/>
</dbReference>
<comment type="caution">
    <text evidence="11">The sequence shown here is derived from an EMBL/GenBank/DDBJ whole genome shotgun (WGS) entry which is preliminary data.</text>
</comment>
<dbReference type="GO" id="GO:0005886">
    <property type="term" value="C:plasma membrane"/>
    <property type="evidence" value="ECO:0007669"/>
    <property type="project" value="UniProtKB-SubCell"/>
</dbReference>
<comment type="similarity">
    <text evidence="7 10">Belongs to the fluoride channel Fluc/FEX (TC 1.A.43) family.</text>
</comment>
<evidence type="ECO:0000256" key="3">
    <source>
        <dbReference type="ARBA" id="ARBA00022692"/>
    </source>
</evidence>
<feature type="binding site" evidence="10">
    <location>
        <position position="82"/>
    </location>
    <ligand>
        <name>Na(+)</name>
        <dbReference type="ChEBI" id="CHEBI:29101"/>
        <note>structural</note>
    </ligand>
</feature>
<dbReference type="PANTHER" id="PTHR28259:SF1">
    <property type="entry name" value="FLUORIDE EXPORT PROTEIN 1-RELATED"/>
    <property type="match status" value="1"/>
</dbReference>
<gene>
    <name evidence="10" type="primary">fluC</name>
    <name evidence="10" type="synonym">crcB</name>
    <name evidence="11" type="ORF">HF966_07380</name>
</gene>
<feature type="transmembrane region" description="Helical" evidence="10">
    <location>
        <begin position="7"/>
        <end position="28"/>
    </location>
</feature>
<keyword evidence="2 10" id="KW-1003">Cell membrane</keyword>
<keyword evidence="10" id="KW-0479">Metal-binding</keyword>
<dbReference type="PANTHER" id="PTHR28259">
    <property type="entry name" value="FLUORIDE EXPORT PROTEIN 1-RELATED"/>
    <property type="match status" value="1"/>
</dbReference>
<comment type="activity regulation">
    <text evidence="10">Na(+) is not transported, but it plays an essential structural role and its presence is essential for fluoride channel function.</text>
</comment>